<dbReference type="RefSeq" id="WP_066182521.1">
    <property type="nucleotide sequence ID" value="NZ_LQZT01000042.1"/>
</dbReference>
<name>A0A1C1YSQ8_9HYPH</name>
<dbReference type="Proteomes" id="UP000094795">
    <property type="component" value="Unassembled WGS sequence"/>
</dbReference>
<dbReference type="AlphaFoldDB" id="A0A1C1YSQ8"/>
<dbReference type="SUPFAM" id="SSF52833">
    <property type="entry name" value="Thioredoxin-like"/>
    <property type="match status" value="1"/>
</dbReference>
<dbReference type="InterPro" id="IPR036249">
    <property type="entry name" value="Thioredoxin-like_sf"/>
</dbReference>
<dbReference type="OrthoDB" id="5244108at2"/>
<protein>
    <recommendedName>
        <fullName evidence="1">2-hydroxychromene-2-carboxylate isomerase</fullName>
        <ecNumber evidence="1">5.99.1.4</ecNumber>
    </recommendedName>
</protein>
<dbReference type="GO" id="GO:0004602">
    <property type="term" value="F:glutathione peroxidase activity"/>
    <property type="evidence" value="ECO:0007669"/>
    <property type="project" value="TreeGrafter"/>
</dbReference>
<keyword evidence="1" id="KW-0413">Isomerase</keyword>
<comment type="similarity">
    <text evidence="1">Belongs to the GST superfamily. NadH family.</text>
</comment>
<dbReference type="STRING" id="1480615.AWJ14_20145"/>
<comment type="caution">
    <text evidence="4">The sequence shown here is derived from an EMBL/GenBank/DDBJ whole genome shotgun (WGS) entry which is preliminary data.</text>
</comment>
<keyword evidence="5" id="KW-1185">Reference proteome</keyword>
<dbReference type="Pfam" id="PF01323">
    <property type="entry name" value="DSBA"/>
    <property type="match status" value="1"/>
</dbReference>
<dbReference type="PIRSF" id="PIRSF006386">
    <property type="entry name" value="HCCAis_GSTk"/>
    <property type="match status" value="1"/>
</dbReference>
<accession>A0A1C1YSQ8</accession>
<dbReference type="GO" id="GO:0018845">
    <property type="term" value="F:2-hydroxychromene-2-carboxylate isomerase activity"/>
    <property type="evidence" value="ECO:0007669"/>
    <property type="project" value="UniProtKB-UniRule"/>
</dbReference>
<sequence>MVEIAYYFHCASPHTYLGHNRICDVAERHKVSLRYKPVNAADIHDASWTAHAGALPTTQPAAQIAELKRLAALRGLTFHPSPKHRPVNSGLADRVIIGLVESEHDPRYFTGKVLAGAWAQDDAIADQAVLSSYLSQVGLDALPALVDAKTERAGSIRDSNTRDALAAGAVTVPAYVLNGEVFLGQDKIERLEDMLRSRR</sequence>
<dbReference type="EMBL" id="LQZT01000042">
    <property type="protein sequence ID" value="OCW56397.1"/>
    <property type="molecule type" value="Genomic_DNA"/>
</dbReference>
<dbReference type="PANTHER" id="PTHR42943">
    <property type="entry name" value="GLUTATHIONE S-TRANSFERASE KAPPA"/>
    <property type="match status" value="1"/>
</dbReference>
<feature type="active site" description="Nucleophile" evidence="2">
    <location>
        <position position="12"/>
    </location>
</feature>
<dbReference type="GO" id="GO:0006749">
    <property type="term" value="P:glutathione metabolic process"/>
    <property type="evidence" value="ECO:0007669"/>
    <property type="project" value="TreeGrafter"/>
</dbReference>
<dbReference type="GO" id="GO:0004364">
    <property type="term" value="F:glutathione transferase activity"/>
    <property type="evidence" value="ECO:0007669"/>
    <property type="project" value="TreeGrafter"/>
</dbReference>
<feature type="domain" description="DSBA-like thioredoxin" evidence="3">
    <location>
        <begin position="4"/>
        <end position="195"/>
    </location>
</feature>
<dbReference type="PANTHER" id="PTHR42943:SF2">
    <property type="entry name" value="GLUTATHIONE S-TRANSFERASE KAPPA 1"/>
    <property type="match status" value="1"/>
</dbReference>
<dbReference type="Gene3D" id="3.40.30.10">
    <property type="entry name" value="Glutaredoxin"/>
    <property type="match status" value="1"/>
</dbReference>
<dbReference type="InterPro" id="IPR051924">
    <property type="entry name" value="GST_Kappa/NadH"/>
</dbReference>
<organism evidence="4 5">
    <name type="scientific">Hoeflea olei</name>
    <dbReference type="NCBI Taxonomy" id="1480615"/>
    <lineage>
        <taxon>Bacteria</taxon>
        <taxon>Pseudomonadati</taxon>
        <taxon>Pseudomonadota</taxon>
        <taxon>Alphaproteobacteria</taxon>
        <taxon>Hyphomicrobiales</taxon>
        <taxon>Rhizobiaceae</taxon>
        <taxon>Hoeflea</taxon>
    </lineage>
</organism>
<evidence type="ECO:0000313" key="5">
    <source>
        <dbReference type="Proteomes" id="UP000094795"/>
    </source>
</evidence>
<evidence type="ECO:0000256" key="2">
    <source>
        <dbReference type="PIRSR" id="PIRSR006386-1"/>
    </source>
</evidence>
<dbReference type="InterPro" id="IPR001853">
    <property type="entry name" value="DSBA-like_thioredoxin_dom"/>
</dbReference>
<proteinExistence type="inferred from homology"/>
<evidence type="ECO:0000313" key="4">
    <source>
        <dbReference type="EMBL" id="OCW56397.1"/>
    </source>
</evidence>
<dbReference type="InterPro" id="IPR014440">
    <property type="entry name" value="HCCAis_GSTk"/>
</dbReference>
<dbReference type="EC" id="5.99.1.4" evidence="1"/>
<reference evidence="4 5" key="1">
    <citation type="submission" date="2015-12" db="EMBL/GenBank/DDBJ databases">
        <authorList>
            <person name="Shamseldin A."/>
            <person name="Moawad H."/>
            <person name="Abd El-Rahim W.M."/>
            <person name="Sadowsky M.J."/>
        </authorList>
    </citation>
    <scope>NUCLEOTIDE SEQUENCE [LARGE SCALE GENOMIC DNA]</scope>
    <source>
        <strain evidence="4 5">JC234</strain>
    </source>
</reference>
<comment type="catalytic activity">
    <reaction evidence="1">
        <text>2-hydroxychromene-2-carboxylate = (3E)-4-(2-hydroxyphenyl)-2-oxobut-3-enoate</text>
        <dbReference type="Rhea" id="RHEA:27401"/>
        <dbReference type="ChEBI" id="CHEBI:59350"/>
        <dbReference type="ChEBI" id="CHEBI:59353"/>
        <dbReference type="EC" id="5.99.1.4"/>
    </reaction>
</comment>
<evidence type="ECO:0000256" key="1">
    <source>
        <dbReference type="PIRNR" id="PIRNR006386"/>
    </source>
</evidence>
<evidence type="ECO:0000259" key="3">
    <source>
        <dbReference type="Pfam" id="PF01323"/>
    </source>
</evidence>
<gene>
    <name evidence="4" type="ORF">AWJ14_20145</name>
</gene>